<dbReference type="Pfam" id="PF12822">
    <property type="entry name" value="ECF_trnsprt"/>
    <property type="match status" value="1"/>
</dbReference>
<evidence type="ECO:0000256" key="1">
    <source>
        <dbReference type="SAM" id="Phobius"/>
    </source>
</evidence>
<keyword evidence="3" id="KW-1185">Reference proteome</keyword>
<protein>
    <submittedName>
        <fullName evidence="2">Uncharacterized membrane protein</fullName>
    </submittedName>
</protein>
<name>A0A1T4K1L3_9LACT</name>
<dbReference type="GO" id="GO:0022857">
    <property type="term" value="F:transmembrane transporter activity"/>
    <property type="evidence" value="ECO:0007669"/>
    <property type="project" value="InterPro"/>
</dbReference>
<feature type="transmembrane region" description="Helical" evidence="1">
    <location>
        <begin position="39"/>
        <end position="58"/>
    </location>
</feature>
<feature type="transmembrane region" description="Helical" evidence="1">
    <location>
        <begin position="125"/>
        <end position="146"/>
    </location>
</feature>
<organism evidence="2 3">
    <name type="scientific">Globicatella sulfidifaciens DSM 15739</name>
    <dbReference type="NCBI Taxonomy" id="1121925"/>
    <lineage>
        <taxon>Bacteria</taxon>
        <taxon>Bacillati</taxon>
        <taxon>Bacillota</taxon>
        <taxon>Bacilli</taxon>
        <taxon>Lactobacillales</taxon>
        <taxon>Aerococcaceae</taxon>
        <taxon>Globicatella</taxon>
    </lineage>
</organism>
<evidence type="ECO:0000313" key="3">
    <source>
        <dbReference type="Proteomes" id="UP000189941"/>
    </source>
</evidence>
<feature type="transmembrane region" description="Helical" evidence="1">
    <location>
        <begin position="166"/>
        <end position="193"/>
    </location>
</feature>
<proteinExistence type="predicted"/>
<dbReference type="OrthoDB" id="9813540at2"/>
<dbReference type="Gene3D" id="1.10.1760.20">
    <property type="match status" value="1"/>
</dbReference>
<gene>
    <name evidence="2" type="ORF">SAMN02746011_00516</name>
</gene>
<evidence type="ECO:0000313" key="2">
    <source>
        <dbReference type="EMBL" id="SJZ36350.1"/>
    </source>
</evidence>
<dbReference type="AlphaFoldDB" id="A0A1T4K1L3"/>
<dbReference type="RefSeq" id="WP_078755346.1">
    <property type="nucleotide sequence ID" value="NZ_FUWO01000003.1"/>
</dbReference>
<feature type="transmembrane region" description="Helical" evidence="1">
    <location>
        <begin position="96"/>
        <end position="113"/>
    </location>
</feature>
<dbReference type="Proteomes" id="UP000189941">
    <property type="component" value="Unassembled WGS sequence"/>
</dbReference>
<keyword evidence="1" id="KW-0812">Transmembrane</keyword>
<dbReference type="STRING" id="1121925.SAMN02746011_00516"/>
<keyword evidence="1" id="KW-1133">Transmembrane helix</keyword>
<accession>A0A1T4K1L3</accession>
<reference evidence="3" key="1">
    <citation type="submission" date="2017-02" db="EMBL/GenBank/DDBJ databases">
        <authorList>
            <person name="Varghese N."/>
            <person name="Submissions S."/>
        </authorList>
    </citation>
    <scope>NUCLEOTIDE SEQUENCE [LARGE SCALE GENOMIC DNA]</scope>
    <source>
        <strain evidence="3">DSM 15739</strain>
    </source>
</reference>
<feature type="transmembrane region" description="Helical" evidence="1">
    <location>
        <begin position="12"/>
        <end position="33"/>
    </location>
</feature>
<keyword evidence="1" id="KW-0472">Membrane</keyword>
<dbReference type="EMBL" id="FUWO01000003">
    <property type="protein sequence ID" value="SJZ36350.1"/>
    <property type="molecule type" value="Genomic_DNA"/>
</dbReference>
<dbReference type="InterPro" id="IPR024529">
    <property type="entry name" value="ECF_trnsprt_substrate-spec"/>
</dbReference>
<sequence length="200" mass="21738">MEKTYSNSKTGNIVKLGLFFALVFIQTWVPFLGNINTPLLSVTIVHVTVIVATLWLGIKEGALVGTFWGINSWLRALIMPNSLMAAMVFNSPIISVLPRFLMPLIIGAIYYNLSKNLQNSKIVHILLGALGSLLNTAIVLGFIGLFRANGGMQALGADTSAHLWKVLWGIVISNGVPEFLFSGIVTPPLLAAVKYSSRRK</sequence>